<organism evidence="1 2">
    <name type="scientific">Austropuccinia psidii MF-1</name>
    <dbReference type="NCBI Taxonomy" id="1389203"/>
    <lineage>
        <taxon>Eukaryota</taxon>
        <taxon>Fungi</taxon>
        <taxon>Dikarya</taxon>
        <taxon>Basidiomycota</taxon>
        <taxon>Pucciniomycotina</taxon>
        <taxon>Pucciniomycetes</taxon>
        <taxon>Pucciniales</taxon>
        <taxon>Sphaerophragmiaceae</taxon>
        <taxon>Austropuccinia</taxon>
    </lineage>
</organism>
<sequence>MPITVWEDNQGCINTANGECNFNSQCMKRVDIQLHFLKEVIRSSIIKLCYAPSNKMLADFRTKSVNKVSLVNSLEALGILRIAVRGDLEEPDLIPSKHLRSRITTSPEDLKRLL</sequence>
<dbReference type="EMBL" id="AVOT02001903">
    <property type="protein sequence ID" value="MBW0468575.1"/>
    <property type="molecule type" value="Genomic_DNA"/>
</dbReference>
<comment type="caution">
    <text evidence="1">The sequence shown here is derived from an EMBL/GenBank/DDBJ whole genome shotgun (WGS) entry which is preliminary data.</text>
</comment>
<gene>
    <name evidence="1" type="ORF">O181_008290</name>
</gene>
<protein>
    <submittedName>
        <fullName evidence="1">Uncharacterized protein</fullName>
    </submittedName>
</protein>
<keyword evidence="2" id="KW-1185">Reference proteome</keyword>
<dbReference type="Proteomes" id="UP000765509">
    <property type="component" value="Unassembled WGS sequence"/>
</dbReference>
<accession>A0A9Q3BP21</accession>
<evidence type="ECO:0000313" key="2">
    <source>
        <dbReference type="Proteomes" id="UP000765509"/>
    </source>
</evidence>
<reference evidence="1" key="1">
    <citation type="submission" date="2021-03" db="EMBL/GenBank/DDBJ databases">
        <title>Draft genome sequence of rust myrtle Austropuccinia psidii MF-1, a brazilian biotype.</title>
        <authorList>
            <person name="Quecine M.C."/>
            <person name="Pachon D.M.R."/>
            <person name="Bonatelli M.L."/>
            <person name="Correr F.H."/>
            <person name="Franceschini L.M."/>
            <person name="Leite T.F."/>
            <person name="Margarido G.R.A."/>
            <person name="Almeida C.A."/>
            <person name="Ferrarezi J.A."/>
            <person name="Labate C.A."/>
        </authorList>
    </citation>
    <scope>NUCLEOTIDE SEQUENCE</scope>
    <source>
        <strain evidence="1">MF-1</strain>
    </source>
</reference>
<proteinExistence type="predicted"/>
<dbReference type="AlphaFoldDB" id="A0A9Q3BP21"/>
<evidence type="ECO:0000313" key="1">
    <source>
        <dbReference type="EMBL" id="MBW0468575.1"/>
    </source>
</evidence>
<name>A0A9Q3BP21_9BASI</name>
<dbReference type="OrthoDB" id="3214708at2759"/>